<dbReference type="InterPro" id="IPR052228">
    <property type="entry name" value="Sec_Metab_Biosynth_Oxidored"/>
</dbReference>
<dbReference type="Gene3D" id="3.40.50.720">
    <property type="entry name" value="NAD(P)-binding Rossmann-like Domain"/>
    <property type="match status" value="1"/>
</dbReference>
<evidence type="ECO:0000313" key="3">
    <source>
        <dbReference type="Proteomes" id="UP000054516"/>
    </source>
</evidence>
<protein>
    <submittedName>
        <fullName evidence="2">Putative short-chain dehydrogenase reductase SDR</fullName>
    </submittedName>
</protein>
<dbReference type="PANTHER" id="PTHR47534:SF3">
    <property type="entry name" value="ALCOHOL DEHYDROGENASE-LIKE C-TERMINAL DOMAIN-CONTAINING PROTEIN"/>
    <property type="match status" value="1"/>
</dbReference>
<dbReference type="STRING" id="77044.A0A1S7UHX3"/>
<dbReference type="Pfam" id="PF00106">
    <property type="entry name" value="adh_short"/>
    <property type="match status" value="1"/>
</dbReference>
<dbReference type="EMBL" id="DF977446">
    <property type="protein sequence ID" value="GAP82450.1"/>
    <property type="molecule type" value="Genomic_DNA"/>
</dbReference>
<dbReference type="PANTHER" id="PTHR47534">
    <property type="entry name" value="YALI0E05731P"/>
    <property type="match status" value="1"/>
</dbReference>
<proteinExistence type="predicted"/>
<accession>A0A1S7UHX3</accession>
<dbReference type="Proteomes" id="UP000054516">
    <property type="component" value="Unassembled WGS sequence"/>
</dbReference>
<gene>
    <name evidence="2" type="ORF">SAMD00023353_0100030</name>
</gene>
<dbReference type="InterPro" id="IPR002347">
    <property type="entry name" value="SDR_fam"/>
</dbReference>
<dbReference type="OrthoDB" id="2898509at2759"/>
<name>A0A1S7UHX3_ROSNE</name>
<dbReference type="OMA" id="AGTHEGQ"/>
<dbReference type="AlphaFoldDB" id="A0A1S7UHX3"/>
<evidence type="ECO:0000256" key="1">
    <source>
        <dbReference type="ARBA" id="ARBA00023002"/>
    </source>
</evidence>
<dbReference type="InterPro" id="IPR036291">
    <property type="entry name" value="NAD(P)-bd_dom_sf"/>
</dbReference>
<reference evidence="2" key="1">
    <citation type="submission" date="2016-03" db="EMBL/GenBank/DDBJ databases">
        <title>Draft genome sequence of Rosellinia necatrix.</title>
        <authorList>
            <person name="Kanematsu S."/>
        </authorList>
    </citation>
    <scope>NUCLEOTIDE SEQUENCE [LARGE SCALE GENOMIC DNA]</scope>
    <source>
        <strain evidence="2">W97</strain>
    </source>
</reference>
<evidence type="ECO:0000313" key="2">
    <source>
        <dbReference type="EMBL" id="GAP82450.1"/>
    </source>
</evidence>
<keyword evidence="3" id="KW-1185">Reference proteome</keyword>
<organism evidence="2">
    <name type="scientific">Rosellinia necatrix</name>
    <name type="common">White root-rot fungus</name>
    <dbReference type="NCBI Taxonomy" id="77044"/>
    <lineage>
        <taxon>Eukaryota</taxon>
        <taxon>Fungi</taxon>
        <taxon>Dikarya</taxon>
        <taxon>Ascomycota</taxon>
        <taxon>Pezizomycotina</taxon>
        <taxon>Sordariomycetes</taxon>
        <taxon>Xylariomycetidae</taxon>
        <taxon>Xylariales</taxon>
        <taxon>Xylariaceae</taxon>
        <taxon>Rosellinia</taxon>
    </lineage>
</organism>
<keyword evidence="1" id="KW-0560">Oxidoreductase</keyword>
<sequence length="333" mass="35483">MVSISSIRSSNSLVSTTLPPGLVALFVGATSGIGEATLKQFAQHATQPRVYFVGRSQEAADRITAECQALNPGGQYVFRKADVSLIKVVDEVCEEIKAREQAINLLFLSCGVPSMDRSKTAEGVHLLAALNYYARVRFTTNLLPLVRRATALRRVVTVGGGGHESGLDAADFPALQVPQDKLRGHLTSLVTLGLEAVARTAPDVSFVHDYPGTVRTKLLAYLPEEALRTLEFMPLEESGQRQLYVATSSRFPPASGVEAAGVPLGDGVEIAVGTSGVTASGVYSVGSDCESASPAVLELLSAMRAHGLVRRVHQHTDDEFRRVTNIGKVPSTT</sequence>
<dbReference type="GO" id="GO:0016491">
    <property type="term" value="F:oxidoreductase activity"/>
    <property type="evidence" value="ECO:0007669"/>
    <property type="project" value="UniProtKB-KW"/>
</dbReference>
<dbReference type="SUPFAM" id="SSF51735">
    <property type="entry name" value="NAD(P)-binding Rossmann-fold domains"/>
    <property type="match status" value="1"/>
</dbReference>